<gene>
    <name evidence="2" type="ORF">MRATA1EN1_LOCUS32399</name>
</gene>
<reference evidence="2" key="1">
    <citation type="submission" date="2023-04" db="EMBL/GenBank/DDBJ databases">
        <authorList>
            <consortium name="ELIXIR-Norway"/>
        </authorList>
    </citation>
    <scope>NUCLEOTIDE SEQUENCE [LARGE SCALE GENOMIC DNA]</scope>
</reference>
<dbReference type="Proteomes" id="UP001176941">
    <property type="component" value="Unassembled WGS sequence"/>
</dbReference>
<dbReference type="EMBL" id="CATKSN020000997">
    <property type="protein sequence ID" value="CAI9150781.1"/>
    <property type="molecule type" value="Genomic_DNA"/>
</dbReference>
<feature type="non-terminal residue" evidence="2">
    <location>
        <position position="1"/>
    </location>
</feature>
<name>A0ABN8XT35_RANTA</name>
<feature type="non-terminal residue" evidence="2">
    <location>
        <position position="52"/>
    </location>
</feature>
<sequence>PSAAQPEFRGRPRRLPSSRQPQEAGTGCARGPGDPAAQRCGRRPSRAADPRL</sequence>
<comment type="caution">
    <text evidence="2">The sequence shown here is derived from an EMBL/GenBank/DDBJ whole genome shotgun (WGS) entry which is preliminary data.</text>
</comment>
<evidence type="ECO:0000313" key="2">
    <source>
        <dbReference type="EMBL" id="CAI9150781.1"/>
    </source>
</evidence>
<accession>A0ABN8XT35</accession>
<feature type="region of interest" description="Disordered" evidence="1">
    <location>
        <begin position="1"/>
        <end position="52"/>
    </location>
</feature>
<protein>
    <submittedName>
        <fullName evidence="2">Uncharacterized protein</fullName>
    </submittedName>
</protein>
<keyword evidence="3" id="KW-1185">Reference proteome</keyword>
<evidence type="ECO:0000256" key="1">
    <source>
        <dbReference type="SAM" id="MobiDB-lite"/>
    </source>
</evidence>
<proteinExistence type="predicted"/>
<evidence type="ECO:0000313" key="3">
    <source>
        <dbReference type="Proteomes" id="UP001176941"/>
    </source>
</evidence>
<organism evidence="2 3">
    <name type="scientific">Rangifer tarandus platyrhynchus</name>
    <name type="common">Svalbard reindeer</name>
    <dbReference type="NCBI Taxonomy" id="3082113"/>
    <lineage>
        <taxon>Eukaryota</taxon>
        <taxon>Metazoa</taxon>
        <taxon>Chordata</taxon>
        <taxon>Craniata</taxon>
        <taxon>Vertebrata</taxon>
        <taxon>Euteleostomi</taxon>
        <taxon>Mammalia</taxon>
        <taxon>Eutheria</taxon>
        <taxon>Laurasiatheria</taxon>
        <taxon>Artiodactyla</taxon>
        <taxon>Ruminantia</taxon>
        <taxon>Pecora</taxon>
        <taxon>Cervidae</taxon>
        <taxon>Odocoileinae</taxon>
        <taxon>Rangifer</taxon>
    </lineage>
</organism>